<dbReference type="EMBL" id="CP094528">
    <property type="protein sequence ID" value="UOE43742.1"/>
    <property type="molecule type" value="Genomic_DNA"/>
</dbReference>
<gene>
    <name evidence="1" type="ORF">MTO99_16460</name>
</gene>
<keyword evidence="2" id="KW-1185">Reference proteome</keyword>
<protein>
    <submittedName>
        <fullName evidence="1">Uncharacterized protein</fullName>
    </submittedName>
</protein>
<sequence>MAFYIGDAPAQPFVIEPPDTIDLDEFDTVTAVLVDPAGGTETMESLFDEEAGAILVDIDAPLNLEGIYRLRLVLDGDGGVRMLPEIRLVVQDPDSKWHTLDTARAEWADAEHLADPVLYELLEVAKGEVLEFAPALAEDAPVPIRYRKGQLMQARNILNAAGVDPSTGDDGAGSFVIRPFPLDWQVKQTLRPKHGIPVFG</sequence>
<name>A0ABY4BZZ7_9MICO</name>
<proteinExistence type="predicted"/>
<accession>A0ABY4BZZ7</accession>
<reference evidence="1 2" key="1">
    <citation type="submission" date="2022-03" db="EMBL/GenBank/DDBJ databases">
        <title>Mucilaginibacter sp. isolated from the gut of Protaetia brevitarsis seulensis larvae.</title>
        <authorList>
            <person name="Won M."/>
            <person name="Kim S.-J."/>
            <person name="Kwon S.-W."/>
        </authorList>
    </citation>
    <scope>NUCLEOTIDE SEQUENCE [LARGE SCALE GENOMIC DNA]</scope>
    <source>
        <strain evidence="1 2">CFWR-12</strain>
    </source>
</reference>
<evidence type="ECO:0000313" key="1">
    <source>
        <dbReference type="EMBL" id="UOE43742.1"/>
    </source>
</evidence>
<dbReference type="Proteomes" id="UP000832097">
    <property type="component" value="Chromosome"/>
</dbReference>
<evidence type="ECO:0000313" key="2">
    <source>
        <dbReference type="Proteomes" id="UP000832097"/>
    </source>
</evidence>
<organism evidence="1 2">
    <name type="scientific">Agromyces larvae</name>
    <dbReference type="NCBI Taxonomy" id="2929802"/>
    <lineage>
        <taxon>Bacteria</taxon>
        <taxon>Bacillati</taxon>
        <taxon>Actinomycetota</taxon>
        <taxon>Actinomycetes</taxon>
        <taxon>Micrococcales</taxon>
        <taxon>Microbacteriaceae</taxon>
        <taxon>Agromyces</taxon>
    </lineage>
</organism>
<dbReference type="RefSeq" id="WP_243554920.1">
    <property type="nucleotide sequence ID" value="NZ_CP094528.1"/>
</dbReference>